<proteinExistence type="predicted"/>
<accession>A0AAR5PSQ5</accession>
<keyword evidence="3" id="KW-1185">Reference proteome</keyword>
<keyword evidence="1" id="KW-0175">Coiled coil</keyword>
<dbReference type="AlphaFoldDB" id="A0AAR5PSQ5"/>
<feature type="coiled-coil region" evidence="1">
    <location>
        <begin position="587"/>
        <end position="769"/>
    </location>
</feature>
<evidence type="ECO:0000313" key="2">
    <source>
        <dbReference type="EnsemblMetazoa" id="XP_019764045.1"/>
    </source>
</evidence>
<name>A0AAR5PSQ5_DENPD</name>
<dbReference type="KEGG" id="dpa:109540218"/>
<reference evidence="2" key="2">
    <citation type="submission" date="2024-08" db="UniProtKB">
        <authorList>
            <consortium name="EnsemblMetazoa"/>
        </authorList>
    </citation>
    <scope>IDENTIFICATION</scope>
</reference>
<evidence type="ECO:0000256" key="1">
    <source>
        <dbReference type="SAM" id="Coils"/>
    </source>
</evidence>
<dbReference type="Gene3D" id="1.10.287.1490">
    <property type="match status" value="1"/>
</dbReference>
<organism evidence="2 3">
    <name type="scientific">Dendroctonus ponderosae</name>
    <name type="common">Mountain pine beetle</name>
    <dbReference type="NCBI Taxonomy" id="77166"/>
    <lineage>
        <taxon>Eukaryota</taxon>
        <taxon>Metazoa</taxon>
        <taxon>Ecdysozoa</taxon>
        <taxon>Arthropoda</taxon>
        <taxon>Hexapoda</taxon>
        <taxon>Insecta</taxon>
        <taxon>Pterygota</taxon>
        <taxon>Neoptera</taxon>
        <taxon>Endopterygota</taxon>
        <taxon>Coleoptera</taxon>
        <taxon>Polyphaga</taxon>
        <taxon>Cucujiformia</taxon>
        <taxon>Curculionidae</taxon>
        <taxon>Scolytinae</taxon>
        <taxon>Dendroctonus</taxon>
    </lineage>
</organism>
<feature type="coiled-coil region" evidence="1">
    <location>
        <begin position="95"/>
        <end position="347"/>
    </location>
</feature>
<feature type="coiled-coil region" evidence="1">
    <location>
        <begin position="18"/>
        <end position="48"/>
    </location>
</feature>
<dbReference type="CTD" id="435"/>
<dbReference type="EnsemblMetazoa" id="XM_019908486.1">
    <property type="protein sequence ID" value="XP_019764045.1"/>
    <property type="gene ID" value="LOC109540218"/>
</dbReference>
<sequence>MDNPGASLFQGADIQINNSKNIEEEEDLEDQLRRKEELQNLLQANLDDFNYDESTINSSANVSLVSTSNFEQRYKDAISPNDQLQVLYDVRCRELQELNAKFEKFKVEKNKELQSQTQQKLLLEGEVRQLSISLKNCENLLVDKTETINDLNKTLQQKEADISQMQTLIVDHENELTAYRSEVAELHLKLQARNGPFNLSAKFNSEELKKSLQVKIEKLESALEAETKKLEHCSATKQALQDEVERLVLDKMALESDNSSIIKTLEGAQQQCKDLIEVIEVLKKENEHFKGRLAEAEKTKRRSTELEEGESINEKLKRMMVDKSVELDSLKAELRSYVADLKELAEYRQLKCDLLKKEFQACDNQSHTKDLILLQNDLHNYKRLLDDKTQQITILNLNNRDLKEKIEEMLLQTRTEIQNISSKYNMPQLEIMKKELERAECTERMLTSKLEESEQRRLSLLHKLDTQSIEVLQELKKCQEDLRLAKNSLANKECELELKATEIFDLHNVVKELKLDLKKASSSQENMGDKITIKDDYEALKVQLKTVMAHLENKSGSGKKEPPVLVKQMLETMDDFLKEIEADSVEKGLIEEKVNSWKKLLQQIEEKDPDEILKNQYKEAVVNLHASEAKVKDLQAVAQNLTEELAGLTEEKCRLKRELNECSTQLQSARGFKENLEEKLSEIGTALKKREAELVALKSRENLGKEAELLKKQLQCKEKQVIEATRAIERYEQDQRVARKLLGKMKEDIDSLKSKNEQLELELKEGKSAVKSSKDVEAQKDIFSREEIKARLDEEVMKCELRLRDDLQIEYQKRISDIEKRYKKTFKETTDMCKQQKLDLEQQDKKFREYLKVVLTECETYAAKLEKEKCDLASQLEAMKNDFAKYKASVSENEDKYLDLVRTAENKSQKNHEAWKEYSKTVVCGCLDIESTNKNVRDRLLESMDRYDQQVAVIQRLADAKLTKKASRKT</sequence>
<dbReference type="GeneID" id="109540218"/>
<feature type="coiled-coil region" evidence="1">
    <location>
        <begin position="371"/>
        <end position="495"/>
    </location>
</feature>
<evidence type="ECO:0000313" key="3">
    <source>
        <dbReference type="Proteomes" id="UP000019118"/>
    </source>
</evidence>
<protein>
    <submittedName>
        <fullName evidence="2">Uncharacterized protein</fullName>
    </submittedName>
</protein>
<reference evidence="3" key="1">
    <citation type="journal article" date="2013" name="Genome Biol.">
        <title>Draft genome of the mountain pine beetle, Dendroctonus ponderosae Hopkins, a major forest pest.</title>
        <authorList>
            <person name="Keeling C.I."/>
            <person name="Yuen M.M."/>
            <person name="Liao N.Y."/>
            <person name="Docking T.R."/>
            <person name="Chan S.K."/>
            <person name="Taylor G.A."/>
            <person name="Palmquist D.L."/>
            <person name="Jackman S.D."/>
            <person name="Nguyen A."/>
            <person name="Li M."/>
            <person name="Henderson H."/>
            <person name="Janes J.K."/>
            <person name="Zhao Y."/>
            <person name="Pandoh P."/>
            <person name="Moore R."/>
            <person name="Sperling F.A."/>
            <person name="Huber D.P."/>
            <person name="Birol I."/>
            <person name="Jones S.J."/>
            <person name="Bohlmann J."/>
        </authorList>
    </citation>
    <scope>NUCLEOTIDE SEQUENCE</scope>
</reference>
<dbReference type="Proteomes" id="UP000019118">
    <property type="component" value="Unassembled WGS sequence"/>
</dbReference>